<sequence>MSSPLAGAYVRIAEPHEYSEAAWILTRGFAQDPCMNWFGSVKTMIPAYRDIPDYDAHPAAAKRALKNLHIFQTALTQATILSGGFITVAVIPNSNEDATQEAGTASGAAPGEIIAGATLWLRPGQPLDFPLSTIIRSGIWRVLRGWGLTGVKRVLLDFSPQVEKTLEKGFKARNLDRLDSWHLLEMSVDPQYQDKGLGSLMMKDGFERTSPKPVHLEATTAKSRDIYAHYGFEIDEEHSFGRSAVNEQGLAVDSKDAAMGYPEWIMTKWNYDSANQGTES</sequence>
<evidence type="ECO:0000313" key="1">
    <source>
        <dbReference type="EMBL" id="KDR82723.1"/>
    </source>
</evidence>
<organism evidence="1 2">
    <name type="scientific">Galerina marginata (strain CBS 339.88)</name>
    <dbReference type="NCBI Taxonomy" id="685588"/>
    <lineage>
        <taxon>Eukaryota</taxon>
        <taxon>Fungi</taxon>
        <taxon>Dikarya</taxon>
        <taxon>Basidiomycota</taxon>
        <taxon>Agaricomycotina</taxon>
        <taxon>Agaricomycetes</taxon>
        <taxon>Agaricomycetidae</taxon>
        <taxon>Agaricales</taxon>
        <taxon>Agaricineae</taxon>
        <taxon>Strophariaceae</taxon>
        <taxon>Galerina</taxon>
    </lineage>
</organism>
<dbReference type="Proteomes" id="UP000027222">
    <property type="component" value="Unassembled WGS sequence"/>
</dbReference>
<protein>
    <submittedName>
        <fullName evidence="1">Uncharacterized protein</fullName>
    </submittedName>
</protein>
<dbReference type="Gene3D" id="3.40.630.30">
    <property type="match status" value="1"/>
</dbReference>
<reference evidence="2" key="1">
    <citation type="journal article" date="2014" name="Proc. Natl. Acad. Sci. U.S.A.">
        <title>Extensive sampling of basidiomycete genomes demonstrates inadequacy of the white-rot/brown-rot paradigm for wood decay fungi.</title>
        <authorList>
            <person name="Riley R."/>
            <person name="Salamov A.A."/>
            <person name="Brown D.W."/>
            <person name="Nagy L.G."/>
            <person name="Floudas D."/>
            <person name="Held B.W."/>
            <person name="Levasseur A."/>
            <person name="Lombard V."/>
            <person name="Morin E."/>
            <person name="Otillar R."/>
            <person name="Lindquist E.A."/>
            <person name="Sun H."/>
            <person name="LaButti K.M."/>
            <person name="Schmutz J."/>
            <person name="Jabbour D."/>
            <person name="Luo H."/>
            <person name="Baker S.E."/>
            <person name="Pisabarro A.G."/>
            <person name="Walton J.D."/>
            <person name="Blanchette R.A."/>
            <person name="Henrissat B."/>
            <person name="Martin F."/>
            <person name="Cullen D."/>
            <person name="Hibbett D.S."/>
            <person name="Grigoriev I.V."/>
        </authorList>
    </citation>
    <scope>NUCLEOTIDE SEQUENCE [LARGE SCALE GENOMIC DNA]</scope>
    <source>
        <strain evidence="2">CBS 339.88</strain>
    </source>
</reference>
<dbReference type="PANTHER" id="PTHR42791:SF1">
    <property type="entry name" value="N-ACETYLTRANSFERASE DOMAIN-CONTAINING PROTEIN"/>
    <property type="match status" value="1"/>
</dbReference>
<name>A0A067TUR3_GALM3</name>
<dbReference type="InterPro" id="IPR016181">
    <property type="entry name" value="Acyl_CoA_acyltransferase"/>
</dbReference>
<keyword evidence="2" id="KW-1185">Reference proteome</keyword>
<dbReference type="HOGENOM" id="CLU_069195_3_0_1"/>
<dbReference type="InterPro" id="IPR052523">
    <property type="entry name" value="Trichothecene_AcTrans"/>
</dbReference>
<evidence type="ECO:0000313" key="2">
    <source>
        <dbReference type="Proteomes" id="UP000027222"/>
    </source>
</evidence>
<dbReference type="EMBL" id="KL142369">
    <property type="protein sequence ID" value="KDR82723.1"/>
    <property type="molecule type" value="Genomic_DNA"/>
</dbReference>
<dbReference type="OrthoDB" id="544277at2759"/>
<gene>
    <name evidence="1" type="ORF">GALMADRAFT_238226</name>
</gene>
<dbReference type="AlphaFoldDB" id="A0A067TUR3"/>
<dbReference type="SUPFAM" id="SSF55729">
    <property type="entry name" value="Acyl-CoA N-acyltransferases (Nat)"/>
    <property type="match status" value="1"/>
</dbReference>
<dbReference type="STRING" id="685588.A0A067TUR3"/>
<proteinExistence type="predicted"/>
<accession>A0A067TUR3</accession>
<dbReference type="PANTHER" id="PTHR42791">
    <property type="entry name" value="GNAT FAMILY ACETYLTRANSFERASE"/>
    <property type="match status" value="1"/>
</dbReference>